<dbReference type="InterPro" id="IPR036047">
    <property type="entry name" value="F-box-like_dom_sf"/>
</dbReference>
<dbReference type="RefSeq" id="XP_044544101.1">
    <property type="nucleotide sequence ID" value="XM_044685831.1"/>
</dbReference>
<name>A0AA88GC76_NAELO</name>
<evidence type="ECO:0000313" key="3">
    <source>
        <dbReference type="Proteomes" id="UP000816034"/>
    </source>
</evidence>
<dbReference type="GeneID" id="68102755"/>
<reference evidence="2 3" key="1">
    <citation type="journal article" date="2018" name="BMC Genomics">
        <title>The genome of Naegleria lovaniensis, the basis for a comparative approach to unravel pathogenicity factors of the human pathogenic amoeba N. fowleri.</title>
        <authorList>
            <person name="Liechti N."/>
            <person name="Schurch N."/>
            <person name="Bruggmann R."/>
            <person name="Wittwer M."/>
        </authorList>
    </citation>
    <scope>NUCLEOTIDE SEQUENCE [LARGE SCALE GENOMIC DNA]</scope>
    <source>
        <strain evidence="2 3">ATCC 30569</strain>
    </source>
</reference>
<comment type="caution">
    <text evidence="2">The sequence shown here is derived from an EMBL/GenBank/DDBJ whole genome shotgun (WGS) entry which is preliminary data.</text>
</comment>
<dbReference type="AlphaFoldDB" id="A0AA88GC76"/>
<evidence type="ECO:0000256" key="1">
    <source>
        <dbReference type="SAM" id="MobiDB-lite"/>
    </source>
</evidence>
<dbReference type="Proteomes" id="UP000816034">
    <property type="component" value="Unassembled WGS sequence"/>
</dbReference>
<dbReference type="EMBL" id="PYSW02000041">
    <property type="protein sequence ID" value="KAG2374927.1"/>
    <property type="molecule type" value="Genomic_DNA"/>
</dbReference>
<protein>
    <recommendedName>
        <fullName evidence="4">F-box domain-containing protein</fullName>
    </recommendedName>
</protein>
<dbReference type="SUPFAM" id="SSF81383">
    <property type="entry name" value="F-box domain"/>
    <property type="match status" value="1"/>
</dbReference>
<evidence type="ECO:0000313" key="2">
    <source>
        <dbReference type="EMBL" id="KAG2374927.1"/>
    </source>
</evidence>
<sequence length="554" mass="64612">MNHPTSYNTCLETIPIEFHARSFSFDTLTHISSYLTTLDLVRNASLVNKFWNAASTSNMTWSQRFLIELGPPEWFIEKLNQTLRRNRNGAERGSTHEKSYKKAFHNNKQIVIYEDDEWADEFEDCGKYVKLPRKYKSKSLNTTSTTTTSTKNGNSSPNTDDKISMELFKQELESCFGEDQFWMNFYVLVVSMIPLQCANLHHNYGVVQPPIYPKHYGLSAEADELDTDEEEEEETCHDEQLREISRKVCPELDSFIKQDFIQGKKYDWKADDVHSRRLVSLNYVYFSLFLQEMKKRISKAIQLDDSSHQHDTKRKKLLLDALKFDIKTHKLCTILSIFDRHGIILRYFGSDLENTEKLVWKSSKVLEQHKEMMKSYDMLNEESAALLRTPYLLEMETVRVGYEFDHHPISLLKFCYGILCEKEHEIYSGIARSKLVHKHSVASCHEQEIVRDPSKHVAVGPHTTDAFMPFCNYTFVDETYDSFYGRAVCAATVRCGKQAKIAEFVSNKVEGWCPGFWNANFYFYHVARFQCQFNVDMNMIQVLQDQSNIVHDCC</sequence>
<proteinExistence type="predicted"/>
<evidence type="ECO:0008006" key="4">
    <source>
        <dbReference type="Google" id="ProtNLM"/>
    </source>
</evidence>
<feature type="region of interest" description="Disordered" evidence="1">
    <location>
        <begin position="140"/>
        <end position="159"/>
    </location>
</feature>
<keyword evidence="3" id="KW-1185">Reference proteome</keyword>
<gene>
    <name evidence="2" type="ORF">C9374_010301</name>
</gene>
<accession>A0AA88GC76</accession>
<organism evidence="2 3">
    <name type="scientific">Naegleria lovaniensis</name>
    <name type="common">Amoeba</name>
    <dbReference type="NCBI Taxonomy" id="51637"/>
    <lineage>
        <taxon>Eukaryota</taxon>
        <taxon>Discoba</taxon>
        <taxon>Heterolobosea</taxon>
        <taxon>Tetramitia</taxon>
        <taxon>Eutetramitia</taxon>
        <taxon>Vahlkampfiidae</taxon>
        <taxon>Naegleria</taxon>
    </lineage>
</organism>
<feature type="compositionally biased region" description="Low complexity" evidence="1">
    <location>
        <begin position="140"/>
        <end position="158"/>
    </location>
</feature>